<evidence type="ECO:0000313" key="6">
    <source>
        <dbReference type="EMBL" id="PCE64340.1"/>
    </source>
</evidence>
<dbReference type="Gene3D" id="3.40.50.10610">
    <property type="entry name" value="ABC-type transport auxiliary lipoprotein component"/>
    <property type="match status" value="2"/>
</dbReference>
<dbReference type="PROSITE" id="PS51257">
    <property type="entry name" value="PROKAR_LIPOPROTEIN"/>
    <property type="match status" value="1"/>
</dbReference>
<dbReference type="AlphaFoldDB" id="A0A2A4G8P2"/>
<evidence type="ECO:0000256" key="5">
    <source>
        <dbReference type="ARBA" id="ARBA00023288"/>
    </source>
</evidence>
<evidence type="ECO:0000256" key="2">
    <source>
        <dbReference type="ARBA" id="ARBA00022729"/>
    </source>
</evidence>
<dbReference type="PANTHER" id="PTHR41164">
    <property type="entry name" value="CURLI PRODUCTION ASSEMBLY/TRANSPORT COMPONENT CSGG"/>
    <property type="match status" value="1"/>
</dbReference>
<dbReference type="GO" id="GO:0030288">
    <property type="term" value="C:outer membrane-bounded periplasmic space"/>
    <property type="evidence" value="ECO:0007669"/>
    <property type="project" value="InterPro"/>
</dbReference>
<proteinExistence type="predicted"/>
<dbReference type="Pfam" id="PF03783">
    <property type="entry name" value="CsgG"/>
    <property type="match status" value="1"/>
</dbReference>
<evidence type="ECO:0000313" key="7">
    <source>
        <dbReference type="Proteomes" id="UP000219559"/>
    </source>
</evidence>
<dbReference type="Gene3D" id="2.40.160.20">
    <property type="match status" value="1"/>
</dbReference>
<dbReference type="OrthoDB" id="1110708at2"/>
<keyword evidence="7" id="KW-1185">Reference proteome</keyword>
<dbReference type="Proteomes" id="UP000219559">
    <property type="component" value="Unassembled WGS sequence"/>
</dbReference>
<dbReference type="RefSeq" id="WP_097440463.1">
    <property type="nucleotide sequence ID" value="NZ_KZ300476.1"/>
</dbReference>
<protein>
    <recommendedName>
        <fullName evidence="8">Outer membrane protein beta-barrel domain-containing protein</fullName>
    </recommendedName>
</protein>
<name>A0A2A4G8P2_9FLAO</name>
<comment type="caution">
    <text evidence="6">The sequence shown here is derived from an EMBL/GenBank/DDBJ whole genome shotgun (WGS) entry which is preliminary data.</text>
</comment>
<evidence type="ECO:0008006" key="8">
    <source>
        <dbReference type="Google" id="ProtNLM"/>
    </source>
</evidence>
<keyword evidence="4" id="KW-0564">Palmitate</keyword>
<dbReference type="PANTHER" id="PTHR41164:SF1">
    <property type="entry name" value="CURLI PRODUCTION ASSEMBLY_TRANSPORT COMPONENT CSGG"/>
    <property type="match status" value="1"/>
</dbReference>
<dbReference type="InterPro" id="IPR011250">
    <property type="entry name" value="OMP/PagP_B-barrel"/>
</dbReference>
<dbReference type="InterPro" id="IPR005534">
    <property type="entry name" value="Curli_assmbl/transp-comp_CsgG"/>
</dbReference>
<evidence type="ECO:0000256" key="3">
    <source>
        <dbReference type="ARBA" id="ARBA00023136"/>
    </source>
</evidence>
<accession>A0A2A4G8P2</accession>
<organism evidence="6 7">
    <name type="scientific">Sediminicola luteus</name>
    <dbReference type="NCBI Taxonomy" id="319238"/>
    <lineage>
        <taxon>Bacteria</taxon>
        <taxon>Pseudomonadati</taxon>
        <taxon>Bacteroidota</taxon>
        <taxon>Flavobacteriia</taxon>
        <taxon>Flavobacteriales</taxon>
        <taxon>Flavobacteriaceae</taxon>
        <taxon>Sediminicola</taxon>
    </lineage>
</organism>
<keyword evidence="2" id="KW-0732">Signal</keyword>
<evidence type="ECO:0000256" key="4">
    <source>
        <dbReference type="ARBA" id="ARBA00023139"/>
    </source>
</evidence>
<dbReference type="SUPFAM" id="SSF56925">
    <property type="entry name" value="OMPA-like"/>
    <property type="match status" value="1"/>
</dbReference>
<keyword evidence="3" id="KW-0472">Membrane</keyword>
<sequence length="461" mass="51569">MNTRFVGKGLISLGILLLVSCGTYFNQPLGPEAARIGEKSDNTTDVLREFPLPDKPVVVGVYNFKDQTGQYKNVQAGSTFSTAIPQGATTMLIKALEDSKWFTPIERENLGNLLNERNIIRSTRDEYRRQDQPNQPQLPPLLFAGILLEGGVVSYDSNIITGGAGARYFGLGASTQYRQDRLSIYLRAVSTSNGKILKTVYVSKTILSQALDASLFKYVSFKRLLEVETGFTKNEPIQLAMKEAIEKAVEGLIIEGIEEGLWKTKDGARLDERLVKDYKAEKQEEEIKGLYNRPKHAIANKGVLEMDINGPVLNGDFSKKDIGVGGRLGYTRNLTDYLLVNFNTGYSYMVGGKSFYEEYMNADLNLVLHILPYDGITPYFYGGGGYFTALHEPPEELDISKSTFKFQIGVGLKFRINNSMGLRLYAEDNFTNSDALEHIVQGKRKDFYYNFGLGLNFKLGR</sequence>
<keyword evidence="5" id="KW-0449">Lipoprotein</keyword>
<evidence type="ECO:0000256" key="1">
    <source>
        <dbReference type="ARBA" id="ARBA00022475"/>
    </source>
</evidence>
<gene>
    <name evidence="6" type="ORF">B7P33_08565</name>
</gene>
<dbReference type="EMBL" id="NBWU01000003">
    <property type="protein sequence ID" value="PCE64340.1"/>
    <property type="molecule type" value="Genomic_DNA"/>
</dbReference>
<keyword evidence="1" id="KW-1003">Cell membrane</keyword>
<reference evidence="6 7" key="1">
    <citation type="submission" date="2017-04" db="EMBL/GenBank/DDBJ databases">
        <title>A new member of the family Flavobacteriaceae isolated from ascidians.</title>
        <authorList>
            <person name="Chen L."/>
        </authorList>
    </citation>
    <scope>NUCLEOTIDE SEQUENCE [LARGE SCALE GENOMIC DNA]</scope>
    <source>
        <strain evidence="6 7">HQA918</strain>
    </source>
</reference>